<dbReference type="InParanoid" id="E2AUZ0"/>
<name>E2AUZ0_CAMFO</name>
<reference evidence="2 3" key="1">
    <citation type="journal article" date="2010" name="Science">
        <title>Genomic comparison of the ants Camponotus floridanus and Harpegnathos saltator.</title>
        <authorList>
            <person name="Bonasio R."/>
            <person name="Zhang G."/>
            <person name="Ye C."/>
            <person name="Mutti N.S."/>
            <person name="Fang X."/>
            <person name="Qin N."/>
            <person name="Donahue G."/>
            <person name="Yang P."/>
            <person name="Li Q."/>
            <person name="Li C."/>
            <person name="Zhang P."/>
            <person name="Huang Z."/>
            <person name="Berger S.L."/>
            <person name="Reinberg D."/>
            <person name="Wang J."/>
            <person name="Liebig J."/>
        </authorList>
    </citation>
    <scope>NUCLEOTIDE SEQUENCE [LARGE SCALE GENOMIC DNA]</scope>
    <source>
        <strain evidence="3">C129</strain>
    </source>
</reference>
<accession>E2AUZ0</accession>
<dbReference type="EMBL" id="GL442944">
    <property type="protein sequence ID" value="EFN62748.1"/>
    <property type="molecule type" value="Genomic_DNA"/>
</dbReference>
<evidence type="ECO:0000313" key="2">
    <source>
        <dbReference type="EMBL" id="EFN62748.1"/>
    </source>
</evidence>
<dbReference type="AlphaFoldDB" id="E2AUZ0"/>
<dbReference type="Proteomes" id="UP000000311">
    <property type="component" value="Unassembled WGS sequence"/>
</dbReference>
<proteinExistence type="predicted"/>
<feature type="region of interest" description="Disordered" evidence="1">
    <location>
        <begin position="111"/>
        <end position="175"/>
    </location>
</feature>
<protein>
    <submittedName>
        <fullName evidence="2">Uncharacterized protein</fullName>
    </submittedName>
</protein>
<feature type="region of interest" description="Disordered" evidence="1">
    <location>
        <begin position="210"/>
        <end position="233"/>
    </location>
</feature>
<feature type="compositionally biased region" description="Basic and acidic residues" evidence="1">
    <location>
        <begin position="124"/>
        <end position="164"/>
    </location>
</feature>
<sequence>MKHQEKPVCEEKDWGRKIDQRGAVDDIYWLDLRLAQTTDFTQCIEGGSRCDIYWLDLRLANHIKLCSRRIFCPTRLAASQLVFLCRRLRTWGLTQRTGIARCRANILASSKWRSPASPGPSGRGKGESERDRRRKKEREEKEETAFSPRKEERQGVEEVKRRGADLLATREAPSRERRLRKKNYKLGIEQREEISHRKDELRLSILSLPLSVGPRGSRADLSFTSEAPNEKQS</sequence>
<evidence type="ECO:0000256" key="1">
    <source>
        <dbReference type="SAM" id="MobiDB-lite"/>
    </source>
</evidence>
<evidence type="ECO:0000313" key="3">
    <source>
        <dbReference type="Proteomes" id="UP000000311"/>
    </source>
</evidence>
<keyword evidence="3" id="KW-1185">Reference proteome</keyword>
<gene>
    <name evidence="2" type="ORF">EAG_04021</name>
</gene>
<organism evidence="3">
    <name type="scientific">Camponotus floridanus</name>
    <name type="common">Florida carpenter ant</name>
    <dbReference type="NCBI Taxonomy" id="104421"/>
    <lineage>
        <taxon>Eukaryota</taxon>
        <taxon>Metazoa</taxon>
        <taxon>Ecdysozoa</taxon>
        <taxon>Arthropoda</taxon>
        <taxon>Hexapoda</taxon>
        <taxon>Insecta</taxon>
        <taxon>Pterygota</taxon>
        <taxon>Neoptera</taxon>
        <taxon>Endopterygota</taxon>
        <taxon>Hymenoptera</taxon>
        <taxon>Apocrita</taxon>
        <taxon>Aculeata</taxon>
        <taxon>Formicoidea</taxon>
        <taxon>Formicidae</taxon>
        <taxon>Formicinae</taxon>
        <taxon>Camponotus</taxon>
    </lineage>
</organism>